<protein>
    <submittedName>
        <fullName evidence="2">Uncharacterized protein</fullName>
    </submittedName>
</protein>
<comment type="caution">
    <text evidence="2">The sequence shown here is derived from an EMBL/GenBank/DDBJ whole genome shotgun (WGS) entry which is preliminary data.</text>
</comment>
<reference evidence="2" key="2">
    <citation type="journal article" date="2023" name="Int. J. Mol. Sci.">
        <title>De Novo Assembly and Annotation of 11 Diverse Shrub Willow (Salix) Genomes Reveals Novel Gene Organization in Sex-Linked Regions.</title>
        <authorList>
            <person name="Hyden B."/>
            <person name="Feng K."/>
            <person name="Yates T.B."/>
            <person name="Jawdy S."/>
            <person name="Cereghino C."/>
            <person name="Smart L.B."/>
            <person name="Muchero W."/>
        </authorList>
    </citation>
    <scope>NUCLEOTIDE SEQUENCE [LARGE SCALE GENOMIC DNA]</scope>
    <source>
        <tissue evidence="2">Shoot tip</tissue>
    </source>
</reference>
<organism evidence="2 3">
    <name type="scientific">Salix viminalis</name>
    <name type="common">Common osier</name>
    <name type="synonym">Basket willow</name>
    <dbReference type="NCBI Taxonomy" id="40686"/>
    <lineage>
        <taxon>Eukaryota</taxon>
        <taxon>Viridiplantae</taxon>
        <taxon>Streptophyta</taxon>
        <taxon>Embryophyta</taxon>
        <taxon>Tracheophyta</taxon>
        <taxon>Spermatophyta</taxon>
        <taxon>Magnoliopsida</taxon>
        <taxon>eudicotyledons</taxon>
        <taxon>Gunneridae</taxon>
        <taxon>Pentapetalae</taxon>
        <taxon>rosids</taxon>
        <taxon>fabids</taxon>
        <taxon>Malpighiales</taxon>
        <taxon>Salicaceae</taxon>
        <taxon>Saliceae</taxon>
        <taxon>Salix</taxon>
    </lineage>
</organism>
<dbReference type="Proteomes" id="UP001151529">
    <property type="component" value="Chromosome 15Z"/>
</dbReference>
<evidence type="ECO:0000313" key="2">
    <source>
        <dbReference type="EMBL" id="KAJ6676884.1"/>
    </source>
</evidence>
<feature type="region of interest" description="Disordered" evidence="1">
    <location>
        <begin position="40"/>
        <end position="63"/>
    </location>
</feature>
<gene>
    <name evidence="2" type="ORF">OIU85_010098</name>
</gene>
<accession>A0A9Q0NVW9</accession>
<sequence length="108" mass="12245">MSVGRGSENTLLAINQWNLEGFFWFMKKKNFEKERYYGVEERESREREKWREGGRSKKETDEHPASVLVVAAVSFGCHVGGGGGEKESSFVRLCGEGSSSGSDMTWQW</sequence>
<evidence type="ECO:0000256" key="1">
    <source>
        <dbReference type="SAM" id="MobiDB-lite"/>
    </source>
</evidence>
<evidence type="ECO:0000313" key="3">
    <source>
        <dbReference type="Proteomes" id="UP001151529"/>
    </source>
</evidence>
<dbReference type="EMBL" id="JAPFFL010000015">
    <property type="protein sequence ID" value="KAJ6676884.1"/>
    <property type="molecule type" value="Genomic_DNA"/>
</dbReference>
<reference evidence="2" key="1">
    <citation type="submission" date="2022-11" db="EMBL/GenBank/DDBJ databases">
        <authorList>
            <person name="Hyden B.L."/>
            <person name="Feng K."/>
            <person name="Yates T."/>
            <person name="Jawdy S."/>
            <person name="Smart L.B."/>
            <person name="Muchero W."/>
        </authorList>
    </citation>
    <scope>NUCLEOTIDE SEQUENCE</scope>
    <source>
        <tissue evidence="2">Shoot tip</tissue>
    </source>
</reference>
<proteinExistence type="predicted"/>
<name>A0A9Q0NVW9_SALVM</name>
<keyword evidence="3" id="KW-1185">Reference proteome</keyword>
<dbReference type="AlphaFoldDB" id="A0A9Q0NVW9"/>